<keyword evidence="1" id="KW-0472">Membrane</keyword>
<accession>A0A0A5GGM4</accession>
<proteinExistence type="predicted"/>
<name>A0A0A5GGM4_9BACI</name>
<keyword evidence="1" id="KW-1133">Transmembrane helix</keyword>
<protein>
    <submittedName>
        <fullName evidence="2">Membrane protein</fullName>
    </submittedName>
</protein>
<evidence type="ECO:0000313" key="3">
    <source>
        <dbReference type="Proteomes" id="UP000030528"/>
    </source>
</evidence>
<dbReference type="InterPro" id="IPR006750">
    <property type="entry name" value="YdcZ"/>
</dbReference>
<sequence length="142" mass="15094">MKLIFYILAFAAGIALSMEGAIAGTLGETIGELESSYFIFLTGTILLGLTTLFFGKGKLSETVRVPKWNLLGGVLGIIYLTLLVISVPFVGVGVSMVSVIIGQMVMSVVIEHYGWLGSATIKVGKERVAAIALMAVALFFIF</sequence>
<dbReference type="EMBL" id="AVPE01000011">
    <property type="protein sequence ID" value="KGX91139.1"/>
    <property type="molecule type" value="Genomic_DNA"/>
</dbReference>
<dbReference type="OrthoDB" id="7864805at2"/>
<evidence type="ECO:0000313" key="2">
    <source>
        <dbReference type="EMBL" id="KGX91139.1"/>
    </source>
</evidence>
<feature type="transmembrane region" description="Helical" evidence="1">
    <location>
        <begin position="68"/>
        <end position="90"/>
    </location>
</feature>
<dbReference type="GO" id="GO:0005886">
    <property type="term" value="C:plasma membrane"/>
    <property type="evidence" value="ECO:0007669"/>
    <property type="project" value="TreeGrafter"/>
</dbReference>
<reference evidence="2 3" key="1">
    <citation type="submission" date="2013-08" db="EMBL/GenBank/DDBJ databases">
        <authorList>
            <person name="Huang J."/>
            <person name="Wang G."/>
        </authorList>
    </citation>
    <scope>NUCLEOTIDE SEQUENCE [LARGE SCALE GENOMIC DNA]</scope>
    <source>
        <strain evidence="2 3">JSM 076056</strain>
    </source>
</reference>
<evidence type="ECO:0000256" key="1">
    <source>
        <dbReference type="SAM" id="Phobius"/>
    </source>
</evidence>
<dbReference type="STRING" id="1385510.GCA_000425205_02561"/>
<gene>
    <name evidence="2" type="ORF">N781_05485</name>
</gene>
<feature type="transmembrane region" description="Helical" evidence="1">
    <location>
        <begin position="123"/>
        <end position="141"/>
    </location>
</feature>
<organism evidence="2 3">
    <name type="scientific">Pontibacillus halophilus JSM 076056 = DSM 19796</name>
    <dbReference type="NCBI Taxonomy" id="1385510"/>
    <lineage>
        <taxon>Bacteria</taxon>
        <taxon>Bacillati</taxon>
        <taxon>Bacillota</taxon>
        <taxon>Bacilli</taxon>
        <taxon>Bacillales</taxon>
        <taxon>Bacillaceae</taxon>
        <taxon>Pontibacillus</taxon>
    </lineage>
</organism>
<dbReference type="eggNOG" id="COG3238">
    <property type="taxonomic scope" value="Bacteria"/>
</dbReference>
<keyword evidence="1" id="KW-0812">Transmembrane</keyword>
<dbReference type="PANTHER" id="PTHR34821:SF2">
    <property type="entry name" value="INNER MEMBRANE PROTEIN YDCZ"/>
    <property type="match status" value="1"/>
</dbReference>
<feature type="transmembrane region" description="Helical" evidence="1">
    <location>
        <begin position="96"/>
        <end position="116"/>
    </location>
</feature>
<dbReference type="Pfam" id="PF04657">
    <property type="entry name" value="DMT_YdcZ"/>
    <property type="match status" value="1"/>
</dbReference>
<keyword evidence="3" id="KW-1185">Reference proteome</keyword>
<dbReference type="PANTHER" id="PTHR34821">
    <property type="entry name" value="INNER MEMBRANE PROTEIN YDCZ"/>
    <property type="match status" value="1"/>
</dbReference>
<dbReference type="AlphaFoldDB" id="A0A0A5GGM4"/>
<dbReference type="Proteomes" id="UP000030528">
    <property type="component" value="Unassembled WGS sequence"/>
</dbReference>
<feature type="transmembrane region" description="Helical" evidence="1">
    <location>
        <begin position="37"/>
        <end position="56"/>
    </location>
</feature>
<comment type="caution">
    <text evidence="2">The sequence shown here is derived from an EMBL/GenBank/DDBJ whole genome shotgun (WGS) entry which is preliminary data.</text>
</comment>
<dbReference type="RefSeq" id="WP_026800891.1">
    <property type="nucleotide sequence ID" value="NZ_AULI01000011.1"/>
</dbReference>